<dbReference type="KEGG" id="asul:DFR86_00630"/>
<dbReference type="AlphaFoldDB" id="A0A2U9IJH1"/>
<reference evidence="1 2" key="1">
    <citation type="submission" date="2018-05" db="EMBL/GenBank/DDBJ databases">
        <title>Complete Genome Sequences of Extremely Thermoacidophilic, Metal-Mobilizing Type-Strain Members of the Archaeal Family Sulfolobaceae: Acidianus brierleyi DSM-1651T, Acidianus sulfidivorans DSM-18786T, Metallosphaera hakonensis DSM-7519T, and Metallosphaera prunae DSM-10039T.</title>
        <authorList>
            <person name="Counts J.A."/>
            <person name="Kelly R.M."/>
        </authorList>
    </citation>
    <scope>NUCLEOTIDE SEQUENCE [LARGE SCALE GENOMIC DNA]</scope>
    <source>
        <strain evidence="1 2">JP7</strain>
    </source>
</reference>
<evidence type="ECO:0000313" key="1">
    <source>
        <dbReference type="EMBL" id="AWR96198.1"/>
    </source>
</evidence>
<name>A0A2U9IJH1_9CREN</name>
<dbReference type="EMBL" id="CP029288">
    <property type="protein sequence ID" value="AWR96198.1"/>
    <property type="molecule type" value="Genomic_DNA"/>
</dbReference>
<dbReference type="Proteomes" id="UP000248410">
    <property type="component" value="Chromosome"/>
</dbReference>
<proteinExistence type="predicted"/>
<protein>
    <submittedName>
        <fullName evidence="1">Uncharacterized protein</fullName>
    </submittedName>
</protein>
<gene>
    <name evidence="1" type="ORF">DFR86_00630</name>
</gene>
<sequence>MRKVLEIDPLLLQNTNQTNIKSVSHKEEAVVAITGMSINQKYLGMEFYIVACKPEEIEVGYGLSKESLARIGKLILELIVFLKIGIDADWNVTEVIEEERCIYSMTNNGI</sequence>
<accession>A0A2U9IJH1</accession>
<evidence type="ECO:0000313" key="2">
    <source>
        <dbReference type="Proteomes" id="UP000248410"/>
    </source>
</evidence>
<dbReference type="RefSeq" id="WP_110379088.1">
    <property type="nucleotide sequence ID" value="NZ_CP029288.2"/>
</dbReference>
<keyword evidence="2" id="KW-1185">Reference proteome</keyword>
<dbReference type="OrthoDB" id="44145at2157"/>
<organism evidence="1 2">
    <name type="scientific">Acidianus sulfidivorans JP7</name>
    <dbReference type="NCBI Taxonomy" id="619593"/>
    <lineage>
        <taxon>Archaea</taxon>
        <taxon>Thermoproteota</taxon>
        <taxon>Thermoprotei</taxon>
        <taxon>Sulfolobales</taxon>
        <taxon>Sulfolobaceae</taxon>
        <taxon>Acidianus</taxon>
    </lineage>
</organism>
<dbReference type="GeneID" id="36836429"/>